<evidence type="ECO:0000313" key="3">
    <source>
        <dbReference type="Proteomes" id="UP000184330"/>
    </source>
</evidence>
<dbReference type="Pfam" id="PF06687">
    <property type="entry name" value="SUR7"/>
    <property type="match status" value="1"/>
</dbReference>
<organism evidence="2 3">
    <name type="scientific">Phialocephala subalpina</name>
    <dbReference type="NCBI Taxonomy" id="576137"/>
    <lineage>
        <taxon>Eukaryota</taxon>
        <taxon>Fungi</taxon>
        <taxon>Dikarya</taxon>
        <taxon>Ascomycota</taxon>
        <taxon>Pezizomycotina</taxon>
        <taxon>Leotiomycetes</taxon>
        <taxon>Helotiales</taxon>
        <taxon>Mollisiaceae</taxon>
        <taxon>Phialocephala</taxon>
        <taxon>Phialocephala fortinii species complex</taxon>
    </lineage>
</organism>
<evidence type="ECO:0000313" key="2">
    <source>
        <dbReference type="EMBL" id="CZR59447.1"/>
    </source>
</evidence>
<keyword evidence="1" id="KW-1133">Transmembrane helix</keyword>
<dbReference type="PANTHER" id="PTHR28019:SF7">
    <property type="entry name" value="SUR7 PROTEIN"/>
    <property type="match status" value="1"/>
</dbReference>
<keyword evidence="3" id="KW-1185">Reference proteome</keyword>
<dbReference type="Proteomes" id="UP000184330">
    <property type="component" value="Unassembled WGS sequence"/>
</dbReference>
<name>A0A1L7X379_9HELO</name>
<dbReference type="InterPro" id="IPR009571">
    <property type="entry name" value="SUR7/Rim9-like_fungi"/>
</dbReference>
<dbReference type="GO" id="GO:0005886">
    <property type="term" value="C:plasma membrane"/>
    <property type="evidence" value="ECO:0007669"/>
    <property type="project" value="InterPro"/>
</dbReference>
<feature type="transmembrane region" description="Helical" evidence="1">
    <location>
        <begin position="332"/>
        <end position="359"/>
    </location>
</feature>
<dbReference type="EMBL" id="FJOG01000014">
    <property type="protein sequence ID" value="CZR59447.1"/>
    <property type="molecule type" value="Genomic_DNA"/>
</dbReference>
<dbReference type="OrthoDB" id="4830706at2759"/>
<accession>A0A1L7X379</accession>
<sequence length="381" mass="39619">MAPKIFQFLQGNGRYRPTALAPLAFSIISFSLILVLVLAGQKPGMMNDYYLVAMEMSSNEASSVAPTATTKATASKRSFPSIALPSISLPPVSLPSVSLPSVSLPPLSAIESSLAAPLEAAGDLVGDILGNATKDVEAGLKSIGTALPNLEQLIISEFENALGIKNNYNFYIANVCAGGAGVLPNGTNSTSNAVMSSCPSYADPGAAITNLSTKIPTTLTVGEASVPIPFASQISSAVGTTGSLLTALGNSLFALFIVVLVFSGLQILSSLGGFFFRSSRLIIFVSLALSALSFFGHVGVAVVITLATVAASSGMKILGEPLGIHVQGGTRALVLVWVGVFFALLNSVYWLVVGGVHIVKRIRRLTKKRNKAEEPKSEFEI</sequence>
<gene>
    <name evidence="2" type="ORF">PAC_09339</name>
</gene>
<dbReference type="InterPro" id="IPR052413">
    <property type="entry name" value="SUR7_domain"/>
</dbReference>
<dbReference type="GO" id="GO:0031505">
    <property type="term" value="P:fungal-type cell wall organization"/>
    <property type="evidence" value="ECO:0007669"/>
    <property type="project" value="TreeGrafter"/>
</dbReference>
<feature type="transmembrane region" description="Helical" evidence="1">
    <location>
        <begin position="20"/>
        <end position="39"/>
    </location>
</feature>
<proteinExistence type="predicted"/>
<dbReference type="PANTHER" id="PTHR28019">
    <property type="entry name" value="CELL MEMBRANE PROTEIN YLR413W-RELATED"/>
    <property type="match status" value="1"/>
</dbReference>
<keyword evidence="1" id="KW-0472">Membrane</keyword>
<dbReference type="AlphaFoldDB" id="A0A1L7X379"/>
<dbReference type="GO" id="GO:0051285">
    <property type="term" value="C:cell cortex of cell tip"/>
    <property type="evidence" value="ECO:0007669"/>
    <property type="project" value="TreeGrafter"/>
</dbReference>
<evidence type="ECO:0000256" key="1">
    <source>
        <dbReference type="SAM" id="Phobius"/>
    </source>
</evidence>
<feature type="transmembrane region" description="Helical" evidence="1">
    <location>
        <begin position="283"/>
        <end position="312"/>
    </location>
</feature>
<keyword evidence="1" id="KW-0812">Transmembrane</keyword>
<reference evidence="2 3" key="1">
    <citation type="submission" date="2016-03" db="EMBL/GenBank/DDBJ databases">
        <authorList>
            <person name="Ploux O."/>
        </authorList>
    </citation>
    <scope>NUCLEOTIDE SEQUENCE [LARGE SCALE GENOMIC DNA]</scope>
    <source>
        <strain evidence="2 3">UAMH 11012</strain>
    </source>
</reference>
<protein>
    <submittedName>
        <fullName evidence="2">Uncharacterized protein</fullName>
    </submittedName>
</protein>
<feature type="transmembrane region" description="Helical" evidence="1">
    <location>
        <begin position="252"/>
        <end position="276"/>
    </location>
</feature>